<dbReference type="GO" id="GO:0016251">
    <property type="term" value="F:RNA polymerase II general transcription initiation factor activity"/>
    <property type="evidence" value="ECO:0007669"/>
    <property type="project" value="InterPro"/>
</dbReference>
<dbReference type="InterPro" id="IPR046344">
    <property type="entry name" value="TAF6_C_sf"/>
</dbReference>
<dbReference type="InterPro" id="IPR004823">
    <property type="entry name" value="TAF_TATA-bd_Histone-like_dom"/>
</dbReference>
<dbReference type="GO" id="GO:0046982">
    <property type="term" value="F:protein heterodimerization activity"/>
    <property type="evidence" value="ECO:0007669"/>
    <property type="project" value="InterPro"/>
</dbReference>
<evidence type="ECO:0000256" key="1">
    <source>
        <dbReference type="ARBA" id="ARBA00004123"/>
    </source>
</evidence>
<sequence length="349" mass="40263">MINTNAKRITKHCESVFRPKASSQGREVFLLLRKEGGGVHIEGRSYEGLRMFVKYLWSGEKFMNTEVHRDQSLSIEARKRLELILQKEIQFILQEAKMYMEHCRRTKLTAGDIEKMLYIYNFDKILGYKNRRSEMQRSLMVLADKSNTSNIVSVNHIIESEVPELPLETSFKVNWFVVEGNQIQYLKEMGEDDDSPDDSPDVQLLSQSTRSVHSLSFECELYLKKIKSRLYSSEEENTEVFHQLQTDEGLNQICPYLVDWVQSTTQKIMQKKPVRMVAYLRYIIQLIHSLLLNRHLHIVSYVSLVSTFPPSSTSSFPAFSPAPSEKRSVSPPRKTTGSYAHVPPSSSPS</sequence>
<dbReference type="InParanoid" id="D8LUT4"/>
<comment type="similarity">
    <text evidence="2">Belongs to the TAF6 family.</text>
</comment>
<dbReference type="GO" id="GO:0046695">
    <property type="term" value="C:SLIK (SAGA-like) complex"/>
    <property type="evidence" value="ECO:0007669"/>
    <property type="project" value="InterPro"/>
</dbReference>
<evidence type="ECO:0000256" key="2">
    <source>
        <dbReference type="ARBA" id="ARBA00007688"/>
    </source>
</evidence>
<evidence type="ECO:0000256" key="4">
    <source>
        <dbReference type="ARBA" id="ARBA00023163"/>
    </source>
</evidence>
<evidence type="ECO:0000259" key="8">
    <source>
        <dbReference type="Pfam" id="PF07571"/>
    </source>
</evidence>
<dbReference type="GO" id="GO:0005669">
    <property type="term" value="C:transcription factor TFIID complex"/>
    <property type="evidence" value="ECO:0007669"/>
    <property type="project" value="InterPro"/>
</dbReference>
<evidence type="ECO:0000259" key="7">
    <source>
        <dbReference type="Pfam" id="PF02969"/>
    </source>
</evidence>
<organism evidence="9">
    <name type="scientific">Blastocystis hominis</name>
    <dbReference type="NCBI Taxonomy" id="12968"/>
    <lineage>
        <taxon>Eukaryota</taxon>
        <taxon>Sar</taxon>
        <taxon>Stramenopiles</taxon>
        <taxon>Bigyra</taxon>
        <taxon>Opalozoa</taxon>
        <taxon>Opalinata</taxon>
        <taxon>Blastocystidae</taxon>
        <taxon>Blastocystis</taxon>
    </lineage>
</organism>
<keyword evidence="4" id="KW-0804">Transcription</keyword>
<proteinExistence type="inferred from homology"/>
<feature type="domain" description="TAF6 C-terminal HEAT repeat" evidence="8">
    <location>
        <begin position="213"/>
        <end position="303"/>
    </location>
</feature>
<evidence type="ECO:0000313" key="10">
    <source>
        <dbReference type="Proteomes" id="UP000008312"/>
    </source>
</evidence>
<dbReference type="InterPro" id="IPR009072">
    <property type="entry name" value="Histone-fold"/>
</dbReference>
<dbReference type="GO" id="GO:0003713">
    <property type="term" value="F:transcription coactivator activity"/>
    <property type="evidence" value="ECO:0007669"/>
    <property type="project" value="TreeGrafter"/>
</dbReference>
<dbReference type="Pfam" id="PF07571">
    <property type="entry name" value="TAF6_C"/>
    <property type="match status" value="1"/>
</dbReference>
<evidence type="ECO:0000256" key="3">
    <source>
        <dbReference type="ARBA" id="ARBA00023015"/>
    </source>
</evidence>
<name>D8LUT4_BLAHO</name>
<dbReference type="InterPro" id="IPR011442">
    <property type="entry name" value="TAF6_C"/>
</dbReference>
<feature type="compositionally biased region" description="Low complexity" evidence="6">
    <location>
        <begin position="311"/>
        <end position="323"/>
    </location>
</feature>
<dbReference type="GO" id="GO:0003743">
    <property type="term" value="F:translation initiation factor activity"/>
    <property type="evidence" value="ECO:0007669"/>
    <property type="project" value="UniProtKB-KW"/>
</dbReference>
<reference evidence="9" key="1">
    <citation type="submission" date="2010-02" db="EMBL/GenBank/DDBJ databases">
        <title>Sequencing and annotation of the Blastocystis hominis genome.</title>
        <authorList>
            <person name="Wincker P."/>
        </authorList>
    </citation>
    <scope>NUCLEOTIDE SEQUENCE</scope>
    <source>
        <strain evidence="9">Singapore isolate B</strain>
    </source>
</reference>
<keyword evidence="10" id="KW-1185">Reference proteome</keyword>
<dbReference type="GeneID" id="24917357"/>
<dbReference type="GO" id="GO:0000124">
    <property type="term" value="C:SAGA complex"/>
    <property type="evidence" value="ECO:0007669"/>
    <property type="project" value="InterPro"/>
</dbReference>
<feature type="region of interest" description="Disordered" evidence="6">
    <location>
        <begin position="311"/>
        <end position="349"/>
    </location>
</feature>
<evidence type="ECO:0000256" key="6">
    <source>
        <dbReference type="SAM" id="MobiDB-lite"/>
    </source>
</evidence>
<dbReference type="Pfam" id="PF02969">
    <property type="entry name" value="TAF"/>
    <property type="match status" value="1"/>
</dbReference>
<keyword evidence="3" id="KW-0805">Transcription regulation</keyword>
<protein>
    <submittedName>
        <fullName evidence="9">Transcription initiation factor TFIID (Subunit D5)</fullName>
    </submittedName>
</protein>
<evidence type="ECO:0000256" key="5">
    <source>
        <dbReference type="ARBA" id="ARBA00023242"/>
    </source>
</evidence>
<dbReference type="SUPFAM" id="SSF47113">
    <property type="entry name" value="Histone-fold"/>
    <property type="match status" value="1"/>
</dbReference>
<dbReference type="EMBL" id="FN668638">
    <property type="protein sequence ID" value="CBK19573.2"/>
    <property type="molecule type" value="Genomic_DNA"/>
</dbReference>
<keyword evidence="9" id="KW-0396">Initiation factor</keyword>
<dbReference type="Gene3D" id="1.25.40.770">
    <property type="entry name" value="TAF6, C-terminal HEAT repeat domain"/>
    <property type="match status" value="1"/>
</dbReference>
<dbReference type="GO" id="GO:0051123">
    <property type="term" value="P:RNA polymerase II preinitiation complex assembly"/>
    <property type="evidence" value="ECO:0007669"/>
    <property type="project" value="TreeGrafter"/>
</dbReference>
<dbReference type="Proteomes" id="UP000008312">
    <property type="component" value="Unassembled WGS sequence"/>
</dbReference>
<evidence type="ECO:0000313" key="9">
    <source>
        <dbReference type="EMBL" id="CBK19573.2"/>
    </source>
</evidence>
<keyword evidence="5" id="KW-0539">Nucleus</keyword>
<gene>
    <name evidence="9" type="ORF">GSBLH_T00000035001</name>
</gene>
<dbReference type="PANTHER" id="PTHR10221:SF9">
    <property type="entry name" value="TRANSCRIPTION INITIATION FACTOR TFIID SUBUNIT 6"/>
    <property type="match status" value="1"/>
</dbReference>
<comment type="subcellular location">
    <subcellularLocation>
        <location evidence="1">Nucleus</location>
    </subcellularLocation>
</comment>
<dbReference type="AlphaFoldDB" id="D8LUT4"/>
<keyword evidence="9" id="KW-0648">Protein biosynthesis</keyword>
<feature type="domain" description="TATA box binding protein associated factor (TAF) histone-like fold" evidence="7">
    <location>
        <begin position="72"/>
        <end position="116"/>
    </location>
</feature>
<dbReference type="OrthoDB" id="361039at2759"/>
<dbReference type="RefSeq" id="XP_012893621.1">
    <property type="nucleotide sequence ID" value="XM_013038167.1"/>
</dbReference>
<dbReference type="InterPro" id="IPR037796">
    <property type="entry name" value="TAF6"/>
</dbReference>
<accession>D8LUT4</accession>
<dbReference type="PANTHER" id="PTHR10221">
    <property type="entry name" value="TRANSCRIPTION INITIATION FACTOR TFIID SUBUNIT 6"/>
    <property type="match status" value="1"/>
</dbReference>
<dbReference type="Gene3D" id="1.10.20.10">
    <property type="entry name" value="Histone, subunit A"/>
    <property type="match status" value="1"/>
</dbReference>